<dbReference type="InterPro" id="IPR000719">
    <property type="entry name" value="Prot_kinase_dom"/>
</dbReference>
<dbReference type="Gene3D" id="1.10.510.10">
    <property type="entry name" value="Transferase(Phosphotransferase) domain 1"/>
    <property type="match status" value="2"/>
</dbReference>
<keyword evidence="2" id="KW-0067">ATP-binding</keyword>
<keyword evidence="5" id="KW-1185">Reference proteome</keyword>
<gene>
    <name evidence="4" type="ORF">HAX54_005759</name>
</gene>
<comment type="caution">
    <text evidence="4">The sequence shown here is derived from an EMBL/GenBank/DDBJ whole genome shotgun (WGS) entry which is preliminary data.</text>
</comment>
<evidence type="ECO:0000256" key="1">
    <source>
        <dbReference type="ARBA" id="ARBA00022741"/>
    </source>
</evidence>
<evidence type="ECO:0000256" key="2">
    <source>
        <dbReference type="ARBA" id="ARBA00022840"/>
    </source>
</evidence>
<dbReference type="SUPFAM" id="SSF56112">
    <property type="entry name" value="Protein kinase-like (PK-like)"/>
    <property type="match status" value="1"/>
</dbReference>
<dbReference type="PROSITE" id="PS50011">
    <property type="entry name" value="PROTEIN_KINASE_DOM"/>
    <property type="match status" value="1"/>
</dbReference>
<name>A0ABS8TBN2_DATST</name>
<organism evidence="4 5">
    <name type="scientific">Datura stramonium</name>
    <name type="common">Jimsonweed</name>
    <name type="synonym">Common thornapple</name>
    <dbReference type="NCBI Taxonomy" id="4076"/>
    <lineage>
        <taxon>Eukaryota</taxon>
        <taxon>Viridiplantae</taxon>
        <taxon>Streptophyta</taxon>
        <taxon>Embryophyta</taxon>
        <taxon>Tracheophyta</taxon>
        <taxon>Spermatophyta</taxon>
        <taxon>Magnoliopsida</taxon>
        <taxon>eudicotyledons</taxon>
        <taxon>Gunneridae</taxon>
        <taxon>Pentapetalae</taxon>
        <taxon>asterids</taxon>
        <taxon>lamiids</taxon>
        <taxon>Solanales</taxon>
        <taxon>Solanaceae</taxon>
        <taxon>Solanoideae</taxon>
        <taxon>Datureae</taxon>
        <taxon>Datura</taxon>
    </lineage>
</organism>
<evidence type="ECO:0000313" key="4">
    <source>
        <dbReference type="EMBL" id="MCD7467994.1"/>
    </source>
</evidence>
<evidence type="ECO:0000259" key="3">
    <source>
        <dbReference type="PROSITE" id="PS50011"/>
    </source>
</evidence>
<dbReference type="Proteomes" id="UP000823775">
    <property type="component" value="Unassembled WGS sequence"/>
</dbReference>
<feature type="domain" description="Protein kinase" evidence="3">
    <location>
        <begin position="1"/>
        <end position="145"/>
    </location>
</feature>
<dbReference type="PANTHER" id="PTHR27001">
    <property type="entry name" value="OS01G0253100 PROTEIN"/>
    <property type="match status" value="1"/>
</dbReference>
<dbReference type="PANTHER" id="PTHR27001:SF940">
    <property type="entry name" value="LRR RECEPTOR-LIKE KINASE FAMILY PROTEIN"/>
    <property type="match status" value="1"/>
</dbReference>
<accession>A0ABS8TBN2</accession>
<dbReference type="EMBL" id="JACEIK010001291">
    <property type="protein sequence ID" value="MCD7467994.1"/>
    <property type="molecule type" value="Genomic_DNA"/>
</dbReference>
<sequence length="145" mass="16460">MPNGNLHEWLHSSDDKARFLDFPLRVKIAVGVAKALAWLHHVHVVHKPNNIDSLDFTTYKKDVYRFGVVLLELLTRKESYQFGYLSPNISSSSFASPLDVDELLLGQGFDDMVMQLLELASNCIKFIPDQRPIMQQVYQTVAAIA</sequence>
<reference evidence="4 5" key="1">
    <citation type="journal article" date="2021" name="BMC Genomics">
        <title>Datura genome reveals duplications of psychoactive alkaloid biosynthetic genes and high mutation rate following tissue culture.</title>
        <authorList>
            <person name="Rajewski A."/>
            <person name="Carter-House D."/>
            <person name="Stajich J."/>
            <person name="Litt A."/>
        </authorList>
    </citation>
    <scope>NUCLEOTIDE SEQUENCE [LARGE SCALE GENOMIC DNA]</scope>
    <source>
        <strain evidence="4">AR-01</strain>
    </source>
</reference>
<evidence type="ECO:0000313" key="5">
    <source>
        <dbReference type="Proteomes" id="UP000823775"/>
    </source>
</evidence>
<keyword evidence="1" id="KW-0547">Nucleotide-binding</keyword>
<protein>
    <recommendedName>
        <fullName evidence="3">Protein kinase domain-containing protein</fullName>
    </recommendedName>
</protein>
<dbReference type="InterPro" id="IPR011009">
    <property type="entry name" value="Kinase-like_dom_sf"/>
</dbReference>
<proteinExistence type="predicted"/>